<keyword evidence="3" id="KW-1185">Reference proteome</keyword>
<evidence type="ECO:0000313" key="3">
    <source>
        <dbReference type="Proteomes" id="UP001143486"/>
    </source>
</evidence>
<organism evidence="2 3">
    <name type="scientific">Maricaulis virginensis</name>
    <dbReference type="NCBI Taxonomy" id="144022"/>
    <lineage>
        <taxon>Bacteria</taxon>
        <taxon>Pseudomonadati</taxon>
        <taxon>Pseudomonadota</taxon>
        <taxon>Alphaproteobacteria</taxon>
        <taxon>Maricaulales</taxon>
        <taxon>Maricaulaceae</taxon>
        <taxon>Maricaulis</taxon>
    </lineage>
</organism>
<reference evidence="2" key="2">
    <citation type="submission" date="2023-01" db="EMBL/GenBank/DDBJ databases">
        <authorList>
            <person name="Sun Q."/>
            <person name="Evtushenko L."/>
        </authorList>
    </citation>
    <scope>NUCLEOTIDE SEQUENCE</scope>
    <source>
        <strain evidence="2">VKM B-1513</strain>
    </source>
</reference>
<name>A0A9W6IQK0_9PROT</name>
<comment type="caution">
    <text evidence="2">The sequence shown here is derived from an EMBL/GenBank/DDBJ whole genome shotgun (WGS) entry which is preliminary data.</text>
</comment>
<dbReference type="EMBL" id="BSFE01000010">
    <property type="protein sequence ID" value="GLK53400.1"/>
    <property type="molecule type" value="Genomic_DNA"/>
</dbReference>
<dbReference type="RefSeq" id="WP_271187752.1">
    <property type="nucleotide sequence ID" value="NZ_BSFE01000010.1"/>
</dbReference>
<gene>
    <name evidence="2" type="ORF">GCM10017621_29080</name>
</gene>
<protein>
    <submittedName>
        <fullName evidence="2">Uncharacterized protein</fullName>
    </submittedName>
</protein>
<sequence>MVQKIDESIFTLKSTAPKSKADVTDAVVREYLKEEHEARTALTSKLRAARLALEASQPAPEPVKRRSPRRAKS</sequence>
<reference evidence="2" key="1">
    <citation type="journal article" date="2014" name="Int. J. Syst. Evol. Microbiol.">
        <title>Complete genome sequence of Corynebacterium casei LMG S-19264T (=DSM 44701T), isolated from a smear-ripened cheese.</title>
        <authorList>
            <consortium name="US DOE Joint Genome Institute (JGI-PGF)"/>
            <person name="Walter F."/>
            <person name="Albersmeier A."/>
            <person name="Kalinowski J."/>
            <person name="Ruckert C."/>
        </authorList>
    </citation>
    <scope>NUCLEOTIDE SEQUENCE</scope>
    <source>
        <strain evidence="2">VKM B-1513</strain>
    </source>
</reference>
<accession>A0A9W6IQK0</accession>
<feature type="region of interest" description="Disordered" evidence="1">
    <location>
        <begin position="53"/>
        <end position="73"/>
    </location>
</feature>
<dbReference type="AlphaFoldDB" id="A0A9W6IQK0"/>
<evidence type="ECO:0000256" key="1">
    <source>
        <dbReference type="SAM" id="MobiDB-lite"/>
    </source>
</evidence>
<evidence type="ECO:0000313" key="2">
    <source>
        <dbReference type="EMBL" id="GLK53400.1"/>
    </source>
</evidence>
<dbReference type="Proteomes" id="UP001143486">
    <property type="component" value="Unassembled WGS sequence"/>
</dbReference>
<proteinExistence type="predicted"/>